<keyword evidence="1" id="KW-0732">Signal</keyword>
<evidence type="ECO:0000313" key="3">
    <source>
        <dbReference type="Proteomes" id="UP000593576"/>
    </source>
</evidence>
<evidence type="ECO:0000313" key="2">
    <source>
        <dbReference type="EMBL" id="MBA0878236.1"/>
    </source>
</evidence>
<keyword evidence="3" id="KW-1185">Reference proteome</keyword>
<feature type="chain" id="PRO_5029766153" evidence="1">
    <location>
        <begin position="23"/>
        <end position="123"/>
    </location>
</feature>
<proteinExistence type="predicted"/>
<dbReference type="OrthoDB" id="1906820at2759"/>
<sequence length="123" mass="13962">MFKGNLWRELFLSSWQLATSLARTNNRERGRLVKEKIDRFLVSTNWFGGVLFLSSEAKNLGDDFRIDNLTNAPMIPKTPRIQKWEKPHLDFVKINVDTMIIVISMGVGVIARDCDGLVLGGLV</sequence>
<name>A0A7J9N567_GOSSC</name>
<feature type="signal peptide" evidence="1">
    <location>
        <begin position="1"/>
        <end position="22"/>
    </location>
</feature>
<dbReference type="AlphaFoldDB" id="A0A7J9N567"/>
<evidence type="ECO:0000256" key="1">
    <source>
        <dbReference type="SAM" id="SignalP"/>
    </source>
</evidence>
<dbReference type="EMBL" id="JABFAF010270936">
    <property type="protein sequence ID" value="MBA0878236.1"/>
    <property type="molecule type" value="Genomic_DNA"/>
</dbReference>
<reference evidence="2 3" key="1">
    <citation type="journal article" date="2019" name="Genome Biol. Evol.">
        <title>Insights into the evolution of the New World diploid cottons (Gossypium, subgenus Houzingenia) based on genome sequencing.</title>
        <authorList>
            <person name="Grover C.E."/>
            <person name="Arick M.A. 2nd"/>
            <person name="Thrash A."/>
            <person name="Conover J.L."/>
            <person name="Sanders W.S."/>
            <person name="Peterson D.G."/>
            <person name="Frelichowski J.E."/>
            <person name="Scheffler J.A."/>
            <person name="Scheffler B.E."/>
            <person name="Wendel J.F."/>
        </authorList>
    </citation>
    <scope>NUCLEOTIDE SEQUENCE [LARGE SCALE GENOMIC DNA]</scope>
    <source>
        <strain evidence="2">1</strain>
        <tissue evidence="2">Leaf</tissue>
    </source>
</reference>
<accession>A0A7J9N567</accession>
<protein>
    <submittedName>
        <fullName evidence="2">Uncharacterized protein</fullName>
    </submittedName>
</protein>
<gene>
    <name evidence="2" type="ORF">Goshw_013077</name>
</gene>
<dbReference type="Proteomes" id="UP000593576">
    <property type="component" value="Unassembled WGS sequence"/>
</dbReference>
<organism evidence="2 3">
    <name type="scientific">Gossypium schwendimanii</name>
    <name type="common">Cotton</name>
    <dbReference type="NCBI Taxonomy" id="34291"/>
    <lineage>
        <taxon>Eukaryota</taxon>
        <taxon>Viridiplantae</taxon>
        <taxon>Streptophyta</taxon>
        <taxon>Embryophyta</taxon>
        <taxon>Tracheophyta</taxon>
        <taxon>Spermatophyta</taxon>
        <taxon>Magnoliopsida</taxon>
        <taxon>eudicotyledons</taxon>
        <taxon>Gunneridae</taxon>
        <taxon>Pentapetalae</taxon>
        <taxon>rosids</taxon>
        <taxon>malvids</taxon>
        <taxon>Malvales</taxon>
        <taxon>Malvaceae</taxon>
        <taxon>Malvoideae</taxon>
        <taxon>Gossypium</taxon>
    </lineage>
</organism>
<comment type="caution">
    <text evidence="2">The sequence shown here is derived from an EMBL/GenBank/DDBJ whole genome shotgun (WGS) entry which is preliminary data.</text>
</comment>